<evidence type="ECO:0000256" key="13">
    <source>
        <dbReference type="PIRNR" id="PIRNR002811"/>
    </source>
</evidence>
<keyword evidence="8 13" id="KW-0862">Zinc</keyword>
<dbReference type="AlphaFoldDB" id="H1CZ77"/>
<dbReference type="InterPro" id="IPR006171">
    <property type="entry name" value="TOPRIM_dom"/>
</dbReference>
<evidence type="ECO:0000256" key="14">
    <source>
        <dbReference type="PIRSR" id="PIRSR002811-1"/>
    </source>
</evidence>
<organism evidence="16 17">
    <name type="scientific">Dialister succinatiphilus YIT 11850</name>
    <dbReference type="NCBI Taxonomy" id="742743"/>
    <lineage>
        <taxon>Bacteria</taxon>
        <taxon>Bacillati</taxon>
        <taxon>Bacillota</taxon>
        <taxon>Negativicutes</taxon>
        <taxon>Veillonellales</taxon>
        <taxon>Veillonellaceae</taxon>
        <taxon>Dialister</taxon>
    </lineage>
</organism>
<dbReference type="SMART" id="SM00493">
    <property type="entry name" value="TOPRIM"/>
    <property type="match status" value="1"/>
</dbReference>
<keyword evidence="5 12" id="KW-0235">DNA replication</keyword>
<sequence>MAAFNEFIQQLKENINLADLIGSYVPLKKHGRYYMASCPFHGPERTPSFAVSPDKGFYYCFGCHESGDAITFVEKMDHLTFMEAVRRLADYAHMDMPEREESPEEKRRAAMARELQSVTELAGSYFHSCLTRTQMGKAGLAYFDKRHLSMETIEKFKLGFAPPDWQKLYRDFTTKKKIGGDLLVEAGLCAHKNGRYYDVFRNRCMFPIWNLSGKIVAFGGRVMDDSKPKYLNSPESPIFNKRRLLFAIYQALPTIKAKKQAIMVEGYMDAISLHAHGVTNAVASLGTAFTIEQARLLKKYADEVVFSYDMDAAGQNATKRALEIAGSIGLRLRVVHLGEGKDPDEFVNLHGGDAYLEAVKQAEPAMDFLFHSLLKQYDSTTLDGQHHILDDMFSVLLSTGDAFQLNAFIKKMARAMHMDEGMIRSEALIYARKNKSNVYISQKVPVEKEELDLNPLKKRQRLLEAGFLNYCLIYHMLPEGYTELDRYQFADEFHGRLFALLKDMKAKNMPLTEEAVEGQLPREDISRLAKLRMEGEQPGSVPREEYIWPMKKIYLQEEYRIHTKKAQELISSDPVKAREEQLLCIQLSKEILALK</sequence>
<dbReference type="GO" id="GO:0006269">
    <property type="term" value="P:DNA replication, synthesis of primer"/>
    <property type="evidence" value="ECO:0007669"/>
    <property type="project" value="UniProtKB-UniRule"/>
</dbReference>
<protein>
    <recommendedName>
        <fullName evidence="12 13">DNA primase</fullName>
        <ecNumber evidence="12">2.7.7.101</ecNumber>
    </recommendedName>
</protein>
<dbReference type="OrthoDB" id="9803773at2"/>
<dbReference type="InterPro" id="IPR013264">
    <property type="entry name" value="DNAG_N"/>
</dbReference>
<reference evidence="16 17" key="1">
    <citation type="submission" date="2011-11" db="EMBL/GenBank/DDBJ databases">
        <title>The Genome Sequence of Dialister succinatiphilus YIT 11850.</title>
        <authorList>
            <consortium name="The Broad Institute Genome Sequencing Platform"/>
            <person name="Earl A."/>
            <person name="Ward D."/>
            <person name="Feldgarden M."/>
            <person name="Gevers D."/>
            <person name="Morotomi M."/>
            <person name="Young S.K."/>
            <person name="Zeng Q."/>
            <person name="Gargeya S."/>
            <person name="Fitzgerald M."/>
            <person name="Haas B."/>
            <person name="Abouelleil A."/>
            <person name="Alvarado L."/>
            <person name="Arachchi H.M."/>
            <person name="Berlin A."/>
            <person name="Brown A."/>
            <person name="Chapman S.B."/>
            <person name="Dunbar C."/>
            <person name="Gearin G."/>
            <person name="Goldberg J."/>
            <person name="Griggs A."/>
            <person name="Gujja S."/>
            <person name="Heiman D."/>
            <person name="Howarth C."/>
            <person name="Lui A."/>
            <person name="MacDonald P.J.P."/>
            <person name="Montmayeur A."/>
            <person name="Murphy C."/>
            <person name="Neiman D."/>
            <person name="Pearson M."/>
            <person name="Priest M."/>
            <person name="Roberts A."/>
            <person name="Saif S."/>
            <person name="Shea T."/>
            <person name="Sisk P."/>
            <person name="Stolte C."/>
            <person name="Sykes S."/>
            <person name="Wortman J."/>
            <person name="Nusbaum C."/>
            <person name="Birren B."/>
        </authorList>
    </citation>
    <scope>NUCLEOTIDE SEQUENCE [LARGE SCALE GENOMIC DNA]</scope>
    <source>
        <strain evidence="16 17">YIT 11850</strain>
    </source>
</reference>
<dbReference type="EC" id="2.7.7.101" evidence="12"/>
<evidence type="ECO:0000256" key="12">
    <source>
        <dbReference type="HAMAP-Rule" id="MF_00974"/>
    </source>
</evidence>
<dbReference type="PANTHER" id="PTHR30313">
    <property type="entry name" value="DNA PRIMASE"/>
    <property type="match status" value="1"/>
</dbReference>
<keyword evidence="11 12" id="KW-0804">Transcription</keyword>
<evidence type="ECO:0000313" key="16">
    <source>
        <dbReference type="EMBL" id="EHO63648.1"/>
    </source>
</evidence>
<dbReference type="SUPFAM" id="SSF57783">
    <property type="entry name" value="Zinc beta-ribbon"/>
    <property type="match status" value="1"/>
</dbReference>
<dbReference type="InterPro" id="IPR006295">
    <property type="entry name" value="DNA_primase_DnaG"/>
</dbReference>
<comment type="cofactor">
    <cofactor evidence="13 14">
        <name>Zn(2+)</name>
        <dbReference type="ChEBI" id="CHEBI:29105"/>
    </cofactor>
    <text evidence="13 14">Binds 1 zinc ion per monomer.</text>
</comment>
<keyword evidence="3 12" id="KW-0808">Transferase</keyword>
<dbReference type="RefSeq" id="WP_008859169.1">
    <property type="nucleotide sequence ID" value="NZ_JH591187.1"/>
</dbReference>
<dbReference type="NCBIfam" id="TIGR01391">
    <property type="entry name" value="dnaG"/>
    <property type="match status" value="1"/>
</dbReference>
<evidence type="ECO:0000256" key="4">
    <source>
        <dbReference type="ARBA" id="ARBA00022695"/>
    </source>
</evidence>
<dbReference type="GO" id="GO:0008270">
    <property type="term" value="F:zinc ion binding"/>
    <property type="evidence" value="ECO:0007669"/>
    <property type="project" value="UniProtKB-KW"/>
</dbReference>
<dbReference type="InterPro" id="IPR034151">
    <property type="entry name" value="TOPRIM_DnaG_bac"/>
</dbReference>
<dbReference type="Pfam" id="PF13155">
    <property type="entry name" value="Toprim_2"/>
    <property type="match status" value="1"/>
</dbReference>
<evidence type="ECO:0000313" key="17">
    <source>
        <dbReference type="Proteomes" id="UP000003277"/>
    </source>
</evidence>
<dbReference type="GO" id="GO:1990077">
    <property type="term" value="C:primosome complex"/>
    <property type="evidence" value="ECO:0007669"/>
    <property type="project" value="UniProtKB-KW"/>
</dbReference>
<dbReference type="InterPro" id="IPR030846">
    <property type="entry name" value="DnaG_bac"/>
</dbReference>
<dbReference type="Pfam" id="PF08275">
    <property type="entry name" value="DNAG_N"/>
    <property type="match status" value="1"/>
</dbReference>
<evidence type="ECO:0000256" key="10">
    <source>
        <dbReference type="ARBA" id="ARBA00023125"/>
    </source>
</evidence>
<dbReference type="Gene3D" id="3.90.580.10">
    <property type="entry name" value="Zinc finger, CHC2-type domain"/>
    <property type="match status" value="1"/>
</dbReference>
<evidence type="ECO:0000256" key="5">
    <source>
        <dbReference type="ARBA" id="ARBA00022705"/>
    </source>
</evidence>
<dbReference type="SUPFAM" id="SSF56731">
    <property type="entry name" value="DNA primase core"/>
    <property type="match status" value="1"/>
</dbReference>
<evidence type="ECO:0000256" key="8">
    <source>
        <dbReference type="ARBA" id="ARBA00022833"/>
    </source>
</evidence>
<accession>H1CZ77</accession>
<keyword evidence="17" id="KW-1185">Reference proteome</keyword>
<evidence type="ECO:0000256" key="3">
    <source>
        <dbReference type="ARBA" id="ARBA00022679"/>
    </source>
</evidence>
<comment type="function">
    <text evidence="12 13">RNA polymerase that catalyzes the synthesis of short RNA molecules used as primers for DNA polymerase during DNA replication.</text>
</comment>
<keyword evidence="9" id="KW-0460">Magnesium</keyword>
<dbReference type="Gene3D" id="3.90.980.10">
    <property type="entry name" value="DNA primase, catalytic core, N-terminal domain"/>
    <property type="match status" value="1"/>
</dbReference>
<dbReference type="GO" id="GO:0003677">
    <property type="term" value="F:DNA binding"/>
    <property type="evidence" value="ECO:0007669"/>
    <property type="project" value="UniProtKB-KW"/>
</dbReference>
<keyword evidence="2 12" id="KW-0639">Primosome</keyword>
<keyword evidence="7 14" id="KW-0863">Zinc-finger</keyword>
<proteinExistence type="inferred from homology"/>
<evidence type="ECO:0000256" key="7">
    <source>
        <dbReference type="ARBA" id="ARBA00022771"/>
    </source>
</evidence>
<keyword evidence="4 12" id="KW-0548">Nucleotidyltransferase</keyword>
<feature type="domain" description="Toprim" evidence="15">
    <location>
        <begin position="259"/>
        <end position="340"/>
    </location>
</feature>
<keyword evidence="1 12" id="KW-0240">DNA-directed RNA polymerase</keyword>
<evidence type="ECO:0000256" key="6">
    <source>
        <dbReference type="ARBA" id="ARBA00022723"/>
    </source>
</evidence>
<dbReference type="FunFam" id="3.40.1360.10:FF:000002">
    <property type="entry name" value="DNA primase"/>
    <property type="match status" value="1"/>
</dbReference>
<comment type="catalytic activity">
    <reaction evidence="12">
        <text>ssDNA + n NTP = ssDNA/pppN(pN)n-1 hybrid + (n-1) diphosphate.</text>
        <dbReference type="EC" id="2.7.7.101"/>
    </reaction>
</comment>
<dbReference type="GO" id="GO:0003899">
    <property type="term" value="F:DNA-directed RNA polymerase activity"/>
    <property type="evidence" value="ECO:0007669"/>
    <property type="project" value="UniProtKB-UniRule"/>
</dbReference>
<dbReference type="Proteomes" id="UP000003277">
    <property type="component" value="Unassembled WGS sequence"/>
</dbReference>
<name>H1CZ77_9FIRM</name>
<gene>
    <name evidence="12" type="primary">dnaG</name>
    <name evidence="16" type="ORF">HMPREF9453_00665</name>
</gene>
<evidence type="ECO:0000259" key="15">
    <source>
        <dbReference type="PROSITE" id="PS50880"/>
    </source>
</evidence>
<dbReference type="InterPro" id="IPR050219">
    <property type="entry name" value="DnaG_primase"/>
</dbReference>
<dbReference type="CDD" id="cd03364">
    <property type="entry name" value="TOPRIM_DnaG_primases"/>
    <property type="match status" value="1"/>
</dbReference>
<comment type="caution">
    <text evidence="16">The sequence shown here is derived from an EMBL/GenBank/DDBJ whole genome shotgun (WGS) entry which is preliminary data.</text>
</comment>
<dbReference type="InterPro" id="IPR002694">
    <property type="entry name" value="Znf_CHC2"/>
</dbReference>
<dbReference type="GO" id="GO:0005737">
    <property type="term" value="C:cytoplasm"/>
    <property type="evidence" value="ECO:0007669"/>
    <property type="project" value="TreeGrafter"/>
</dbReference>
<dbReference type="STRING" id="742743.HMPREF9453_00665"/>
<dbReference type="GO" id="GO:0000428">
    <property type="term" value="C:DNA-directed RNA polymerase complex"/>
    <property type="evidence" value="ECO:0007669"/>
    <property type="project" value="UniProtKB-KW"/>
</dbReference>
<dbReference type="PIRSF" id="PIRSF002811">
    <property type="entry name" value="DnaG"/>
    <property type="match status" value="1"/>
</dbReference>
<comment type="similarity">
    <text evidence="12 13">Belongs to the DnaG primase family.</text>
</comment>
<comment type="caution">
    <text evidence="12">Lacks conserved residue(s) required for the propagation of feature annotation.</text>
</comment>
<dbReference type="eggNOG" id="COG0358">
    <property type="taxonomic scope" value="Bacteria"/>
</dbReference>
<keyword evidence="10 12" id="KW-0238">DNA-binding</keyword>
<dbReference type="HOGENOM" id="CLU_013501_3_2_9"/>
<evidence type="ECO:0000256" key="11">
    <source>
        <dbReference type="ARBA" id="ARBA00023163"/>
    </source>
</evidence>
<dbReference type="FunFam" id="3.90.580.10:FF:000001">
    <property type="entry name" value="DNA primase"/>
    <property type="match status" value="1"/>
</dbReference>
<dbReference type="InterPro" id="IPR036977">
    <property type="entry name" value="DNA_primase_Znf_CHC2"/>
</dbReference>
<dbReference type="HAMAP" id="MF_00974">
    <property type="entry name" value="DNA_primase_DnaG"/>
    <property type="match status" value="1"/>
</dbReference>
<dbReference type="EMBL" id="ADLT01000015">
    <property type="protein sequence ID" value="EHO63648.1"/>
    <property type="molecule type" value="Genomic_DNA"/>
</dbReference>
<evidence type="ECO:0000256" key="1">
    <source>
        <dbReference type="ARBA" id="ARBA00022478"/>
    </source>
</evidence>
<dbReference type="Gene3D" id="3.40.1360.10">
    <property type="match status" value="1"/>
</dbReference>
<dbReference type="SMART" id="SM00400">
    <property type="entry name" value="ZnF_CHCC"/>
    <property type="match status" value="1"/>
</dbReference>
<dbReference type="Pfam" id="PF01807">
    <property type="entry name" value="Zn_ribbon_DnaG"/>
    <property type="match status" value="1"/>
</dbReference>
<evidence type="ECO:0000256" key="2">
    <source>
        <dbReference type="ARBA" id="ARBA00022515"/>
    </source>
</evidence>
<dbReference type="PANTHER" id="PTHR30313:SF2">
    <property type="entry name" value="DNA PRIMASE"/>
    <property type="match status" value="1"/>
</dbReference>
<dbReference type="InterPro" id="IPR037068">
    <property type="entry name" value="DNA_primase_core_N_sf"/>
</dbReference>
<comment type="subunit">
    <text evidence="12">Monomer. Interacts with DnaB.</text>
</comment>
<keyword evidence="6 13" id="KW-0479">Metal-binding</keyword>
<dbReference type="PROSITE" id="PS50880">
    <property type="entry name" value="TOPRIM"/>
    <property type="match status" value="1"/>
</dbReference>
<feature type="zinc finger region" description="CHC2-type" evidence="14">
    <location>
        <begin position="38"/>
        <end position="63"/>
    </location>
</feature>
<evidence type="ECO:0000256" key="9">
    <source>
        <dbReference type="ARBA" id="ARBA00022842"/>
    </source>
</evidence>
<dbReference type="PATRIC" id="fig|742743.3.peg.676"/>